<organism evidence="12">
    <name type="scientific">Absidia glauca</name>
    <name type="common">Pin mould</name>
    <dbReference type="NCBI Taxonomy" id="4829"/>
    <lineage>
        <taxon>Eukaryota</taxon>
        <taxon>Fungi</taxon>
        <taxon>Fungi incertae sedis</taxon>
        <taxon>Mucoromycota</taxon>
        <taxon>Mucoromycotina</taxon>
        <taxon>Mucoromycetes</taxon>
        <taxon>Mucorales</taxon>
        <taxon>Cunninghamellaceae</taxon>
        <taxon>Absidia</taxon>
    </lineage>
</organism>
<reference evidence="12" key="1">
    <citation type="submission" date="2016-04" db="EMBL/GenBank/DDBJ databases">
        <authorList>
            <person name="Evans L.H."/>
            <person name="Alamgir A."/>
            <person name="Owens N."/>
            <person name="Weber N.D."/>
            <person name="Virtaneva K."/>
            <person name="Barbian K."/>
            <person name="Babar A."/>
            <person name="Rosenke K."/>
        </authorList>
    </citation>
    <scope>NUCLEOTIDE SEQUENCE [LARGE SCALE GENOMIC DNA]</scope>
    <source>
        <strain evidence="12">CBS 101.48</strain>
    </source>
</reference>
<keyword evidence="3" id="KW-0813">Transport</keyword>
<feature type="transmembrane region" description="Helical" evidence="10">
    <location>
        <begin position="513"/>
        <end position="530"/>
    </location>
</feature>
<dbReference type="OrthoDB" id="245989at2759"/>
<dbReference type="InterPro" id="IPR034003">
    <property type="entry name" value="ABCG_PDR_2"/>
</dbReference>
<dbReference type="InterPro" id="IPR027417">
    <property type="entry name" value="P-loop_NTPase"/>
</dbReference>
<dbReference type="SUPFAM" id="SSF52540">
    <property type="entry name" value="P-loop containing nucleoside triphosphate hydrolases"/>
    <property type="match status" value="2"/>
</dbReference>
<comment type="subcellular location">
    <subcellularLocation>
        <location evidence="1">Membrane</location>
        <topology evidence="1">Multi-pass membrane protein</topology>
    </subcellularLocation>
</comment>
<accession>A0A168N561</accession>
<feature type="transmembrane region" description="Helical" evidence="10">
    <location>
        <begin position="1190"/>
        <end position="1210"/>
    </location>
</feature>
<dbReference type="SMART" id="SM00382">
    <property type="entry name" value="AAA"/>
    <property type="match status" value="2"/>
</dbReference>
<dbReference type="GO" id="GO:0140359">
    <property type="term" value="F:ABC-type transporter activity"/>
    <property type="evidence" value="ECO:0007669"/>
    <property type="project" value="InterPro"/>
</dbReference>
<dbReference type="PROSITE" id="PS50893">
    <property type="entry name" value="ABC_TRANSPORTER_2"/>
    <property type="match status" value="2"/>
</dbReference>
<dbReference type="Pfam" id="PF14510">
    <property type="entry name" value="ABC_trans_N"/>
    <property type="match status" value="1"/>
</dbReference>
<dbReference type="Pfam" id="PF01061">
    <property type="entry name" value="ABC2_membrane"/>
    <property type="match status" value="2"/>
</dbReference>
<feature type="transmembrane region" description="Helical" evidence="10">
    <location>
        <begin position="542"/>
        <end position="560"/>
    </location>
</feature>
<dbReference type="EMBL" id="LT553030">
    <property type="protein sequence ID" value="SAL99839.1"/>
    <property type="molecule type" value="Genomic_DNA"/>
</dbReference>
<dbReference type="InterPro" id="IPR003593">
    <property type="entry name" value="AAA+_ATPase"/>
</dbReference>
<dbReference type="Pfam" id="PF00005">
    <property type="entry name" value="ABC_tran"/>
    <property type="match status" value="2"/>
</dbReference>
<feature type="transmembrane region" description="Helical" evidence="10">
    <location>
        <begin position="757"/>
        <end position="781"/>
    </location>
</feature>
<dbReference type="FunCoup" id="A0A168N561">
    <property type="interactions" value="172"/>
</dbReference>
<dbReference type="InterPro" id="IPR013525">
    <property type="entry name" value="ABC2_TM"/>
</dbReference>
<dbReference type="GO" id="GO:0005524">
    <property type="term" value="F:ATP binding"/>
    <property type="evidence" value="ECO:0007669"/>
    <property type="project" value="UniProtKB-KW"/>
</dbReference>
<feature type="transmembrane region" description="Helical" evidence="10">
    <location>
        <begin position="1429"/>
        <end position="1450"/>
    </location>
</feature>
<dbReference type="STRING" id="4829.A0A168N561"/>
<dbReference type="InterPro" id="IPR029481">
    <property type="entry name" value="ABC_trans_N"/>
</dbReference>
<evidence type="ECO:0000256" key="4">
    <source>
        <dbReference type="ARBA" id="ARBA00022692"/>
    </source>
</evidence>
<dbReference type="Proteomes" id="UP000078561">
    <property type="component" value="Unassembled WGS sequence"/>
</dbReference>
<feature type="region of interest" description="Disordered" evidence="9">
    <location>
        <begin position="1"/>
        <end position="55"/>
    </location>
</feature>
<feature type="transmembrane region" description="Helical" evidence="10">
    <location>
        <begin position="581"/>
        <end position="610"/>
    </location>
</feature>
<dbReference type="PANTHER" id="PTHR19241">
    <property type="entry name" value="ATP-BINDING CASSETTE TRANSPORTER"/>
    <property type="match status" value="1"/>
</dbReference>
<evidence type="ECO:0000256" key="8">
    <source>
        <dbReference type="ARBA" id="ARBA00023136"/>
    </source>
</evidence>
<dbReference type="GO" id="GO:0016020">
    <property type="term" value="C:membrane"/>
    <property type="evidence" value="ECO:0007669"/>
    <property type="project" value="UniProtKB-SubCell"/>
</dbReference>
<evidence type="ECO:0000256" key="1">
    <source>
        <dbReference type="ARBA" id="ARBA00004141"/>
    </source>
</evidence>
<evidence type="ECO:0000256" key="3">
    <source>
        <dbReference type="ARBA" id="ARBA00022448"/>
    </source>
</evidence>
<feature type="transmembrane region" description="Helical" evidence="10">
    <location>
        <begin position="1230"/>
        <end position="1262"/>
    </location>
</feature>
<name>A0A168N561_ABSGL</name>
<sequence>MDTEGFQRQDSIAIAAGDRASQQRYTSTSDDPARGGSELQKTNTTGGYGELDGNAVNIDDAKSNYESLRREMSRQSISEAAAEGATDEEKQAAEEFDLTDFLSGTMMRREEEGFKAKRLGLIVRNLTVKGVGADHEWIPTVATVFESLFCFWRWGRKSGHDKTILNDVSGYCKPGEMLLVLGRPGSGCTTLLRVLSEMKKGFTSITGEVKYGGINSEEFGKVYRGEVCYNEEEDINYPTLTAAQTLRFAIRCKTPGKRLPGDTKRKFQEKIIYVLGNMLGLTKQMDTMVGNEFVRGLSGGERKRLTIAEQMTTGSCINCWDCSTRGLDASSALDYVRSLRVQTDILQKTTVATLYQASDSIFHLFDHCMVLDSGHCLYFGPSSQAKTYFEDMGFHCPSRKSTPDFLTGLCNFMEREARPGFEDKIPMTPHEFELRYKESQVWEQAQKEMADYDAEVEREHPDEAFREAFREAHQKHASKRSPFTATPISQIKALTIRQFELIMGDKGALISRYGGVIVKGIIMASVFYNMPTDANGTFSRGGLLFFSLLFNSLIAQSELSTFMHGRRVLEKHKGYALYRPAYFYISQVVADVPLAIIQVIIFELCVYFIAKLTLTAGQFFTFMLVLIFSNLCMNGFFRMFGSLSPNFFIASQMSSCVLIALMIYSGYQIPYTQMHPWLMWIYWINPLAYAYKAILENEMHGQHYSCMGPSDHVPSGPAYTDPAYRTCSVHGAPPGATYVLGDDYLEVTYGYASWQRWINFVAVFLFFCLFTVVTAVCMEFVELSKGGSQIKVYKRGHAPTEETEEEMRERAQKTGGNKLEALDNGTTFSWQHVDYTVPVKGGHRQLLNDIGGIVKPGHLTALMGSSGAGKTTLLDVLAKRKTIGKVDGRMYMNGEVLHSDFERVTGYCEQMDIHNPNATVREALQFSAYLRQPANVSKQEKDTYVEQILELLEMQPIGDSLIGDPQGMKGISVEERKRLTIGVELVAKPQLLFLDEPTSGLDAQSSYNIVRFIRKLADVGWPVLCTIHQPSATLFGYFDHLLLLVRGGRTAYYGPIGEDSKIMTSYFESHGGQKISPQANPAEYILEVVGAGTSGHALQDWADVWENSQEAKDLQAELEEIHGSIDPSLKRHPPTYSLNFFWQLWYVYQRLNVSWWRCPSYNVGRLFKVAFIALISGFSFWKLGDSVVDMQNRLFCIFTTLMMANSLIVLGQPRFMEERQWFRREYASRYYGWAPFAIGTVLVEVPYIVVFATLFMFCFYWTAGLQQGSDRIGYFYILFVVFLGFSVSFGFLIASFSTTATMAAVINPFFSSILILFAGIIQPPESMPYFWRSWMYWLDPYHYLIEGFMVNELYDLTITCEESDILNFRPPPGQTCEQYTQAFFAGGGTGYVTQDSLSSTDMCRYCLYSKGEDYYARIGWTFDNRWRDWGILLAFWIFNIIAFAFFVWLFRKQRR</sequence>
<dbReference type="InterPro" id="IPR043926">
    <property type="entry name" value="ABCG_dom"/>
</dbReference>
<protein>
    <recommendedName>
        <fullName evidence="11">ABC transporter domain-containing protein</fullName>
    </recommendedName>
</protein>
<evidence type="ECO:0000256" key="9">
    <source>
        <dbReference type="SAM" id="MobiDB-lite"/>
    </source>
</evidence>
<feature type="transmembrane region" description="Helical" evidence="10">
    <location>
        <begin position="649"/>
        <end position="669"/>
    </location>
</feature>
<evidence type="ECO:0000256" key="10">
    <source>
        <dbReference type="SAM" id="Phobius"/>
    </source>
</evidence>
<dbReference type="Pfam" id="PF06422">
    <property type="entry name" value="PDR_CDR"/>
    <property type="match status" value="1"/>
</dbReference>
<gene>
    <name evidence="12" type="primary">ABSGL_05493.1 scaffold 7169</name>
</gene>
<evidence type="ECO:0000259" key="11">
    <source>
        <dbReference type="PROSITE" id="PS50893"/>
    </source>
</evidence>
<dbReference type="Pfam" id="PF19055">
    <property type="entry name" value="ABC2_membrane_7"/>
    <property type="match status" value="2"/>
</dbReference>
<keyword evidence="6" id="KW-0067">ATP-binding</keyword>
<feature type="domain" description="ABC transporter" evidence="11">
    <location>
        <begin position="828"/>
        <end position="1071"/>
    </location>
</feature>
<dbReference type="InterPro" id="IPR003439">
    <property type="entry name" value="ABC_transporter-like_ATP-bd"/>
</dbReference>
<proteinExistence type="inferred from homology"/>
<dbReference type="Gene3D" id="3.40.50.300">
    <property type="entry name" value="P-loop containing nucleotide triphosphate hydrolases"/>
    <property type="match status" value="2"/>
</dbReference>
<keyword evidence="4 10" id="KW-0812">Transmembrane</keyword>
<dbReference type="InterPro" id="IPR017871">
    <property type="entry name" value="ABC_transporter-like_CS"/>
</dbReference>
<feature type="compositionally biased region" description="Polar residues" evidence="9">
    <location>
        <begin position="1"/>
        <end position="10"/>
    </location>
</feature>
<dbReference type="InterPro" id="IPR010929">
    <property type="entry name" value="PDR_CDR_ABC"/>
</dbReference>
<dbReference type="InParanoid" id="A0A168N561"/>
<evidence type="ECO:0000256" key="6">
    <source>
        <dbReference type="ARBA" id="ARBA00022840"/>
    </source>
</evidence>
<feature type="transmembrane region" description="Helical" evidence="10">
    <location>
        <begin position="1301"/>
        <end position="1321"/>
    </location>
</feature>
<evidence type="ECO:0000313" key="13">
    <source>
        <dbReference type="Proteomes" id="UP000078561"/>
    </source>
</evidence>
<dbReference type="PROSITE" id="PS00211">
    <property type="entry name" value="ABC_TRANSPORTER_1"/>
    <property type="match status" value="1"/>
</dbReference>
<keyword evidence="5" id="KW-0547">Nucleotide-binding</keyword>
<feature type="transmembrane region" description="Helical" evidence="10">
    <location>
        <begin position="1274"/>
        <end position="1294"/>
    </location>
</feature>
<dbReference type="CDD" id="cd03232">
    <property type="entry name" value="ABCG_PDR_domain2"/>
    <property type="match status" value="1"/>
</dbReference>
<keyword evidence="7 10" id="KW-1133">Transmembrane helix</keyword>
<dbReference type="CDD" id="cd03233">
    <property type="entry name" value="ABCG_PDR_domain1"/>
    <property type="match status" value="1"/>
</dbReference>
<dbReference type="InterPro" id="IPR034001">
    <property type="entry name" value="ABCG_PDR_1"/>
</dbReference>
<comment type="similarity">
    <text evidence="2">Belongs to the ABC transporter superfamily. ABCG family. PDR (TC 3.A.1.205) subfamily.</text>
</comment>
<evidence type="ECO:0000256" key="7">
    <source>
        <dbReference type="ARBA" id="ARBA00022989"/>
    </source>
</evidence>
<keyword evidence="8 10" id="KW-0472">Membrane</keyword>
<feature type="domain" description="ABC transporter" evidence="11">
    <location>
        <begin position="143"/>
        <end position="398"/>
    </location>
</feature>
<evidence type="ECO:0000313" key="12">
    <source>
        <dbReference type="EMBL" id="SAL99839.1"/>
    </source>
</evidence>
<dbReference type="FunFam" id="3.40.50.300:FF:000054">
    <property type="entry name" value="ABC multidrug transporter atrF"/>
    <property type="match status" value="1"/>
</dbReference>
<evidence type="ECO:0000256" key="2">
    <source>
        <dbReference type="ARBA" id="ARBA00006012"/>
    </source>
</evidence>
<keyword evidence="13" id="KW-1185">Reference proteome</keyword>
<feature type="transmembrane region" description="Helical" evidence="10">
    <location>
        <begin position="616"/>
        <end position="637"/>
    </location>
</feature>
<feature type="compositionally biased region" description="Polar residues" evidence="9">
    <location>
        <begin position="20"/>
        <end position="30"/>
    </location>
</feature>
<evidence type="ECO:0000256" key="5">
    <source>
        <dbReference type="ARBA" id="ARBA00022741"/>
    </source>
</evidence>
<dbReference type="GO" id="GO:0016887">
    <property type="term" value="F:ATP hydrolysis activity"/>
    <property type="evidence" value="ECO:0007669"/>
    <property type="project" value="InterPro"/>
</dbReference>
<dbReference type="OMA" id="PTHHIAS"/>